<dbReference type="EMBL" id="QYAD01000004">
    <property type="protein sequence ID" value="MBL3690702.1"/>
    <property type="molecule type" value="Genomic_DNA"/>
</dbReference>
<keyword evidence="4" id="KW-1185">Reference proteome</keyword>
<name>A0ABS1SRC5_9MICO</name>
<sequence length="420" mass="44779">MRRSGSSLSGRTHSFVGQVRSVFSQKACECTYTRVMVDQSFGAETRHGDAARWQHLIAQLDPAQLTNALLPLVGAVPGYEASPIPRSEIRRTAELSFVGIIAGLKDGELGEAITVADEIGASRARAEVPLSALMSAVRLDFTVLWEQLVALSEPADAPLIVQHTGAVLRIVDAWVAQVQRAYLGETRRIADEASAGHRDAIAALFQDPPPTHERLAALSVQLGFAPGEGLTILAALDAEIPALHAALAELRRSGGIAHTHHLNGALIAVVRDDIAGAALRERAIAELRVGLVREPEGPRALRHSAGIARELALCAEPGEAGAMTWGRGWARYVARALQAEGTEIVADVRSALATCTPAKRARLLETVGDFLSTGSIGLTSERLFSHRNTVSKHLSEFRALTGVDPTVPREAARLVIGWPA</sequence>
<dbReference type="InterPro" id="IPR042070">
    <property type="entry name" value="PucR_C-HTH_sf"/>
</dbReference>
<evidence type="ECO:0000313" key="3">
    <source>
        <dbReference type="EMBL" id="MBL3690702.1"/>
    </source>
</evidence>
<evidence type="ECO:0000313" key="4">
    <source>
        <dbReference type="Proteomes" id="UP001646141"/>
    </source>
</evidence>
<dbReference type="Pfam" id="PF14361">
    <property type="entry name" value="RsbRD_N"/>
    <property type="match status" value="1"/>
</dbReference>
<proteinExistence type="predicted"/>
<dbReference type="Pfam" id="PF13556">
    <property type="entry name" value="HTH_30"/>
    <property type="match status" value="1"/>
</dbReference>
<dbReference type="InterPro" id="IPR025751">
    <property type="entry name" value="RsbRD_N_dom"/>
</dbReference>
<accession>A0ABS1SRC5</accession>
<gene>
    <name evidence="3" type="ORF">D3226_12180</name>
</gene>
<reference evidence="3 4" key="1">
    <citation type="submission" date="2018-09" db="EMBL/GenBank/DDBJ databases">
        <title>Comparative genomics of Leucobacter spp.</title>
        <authorList>
            <person name="Reis A.C."/>
            <person name="Kolvenbach B.A."/>
            <person name="Corvini P.F.X."/>
            <person name="Nunes O.C."/>
        </authorList>
    </citation>
    <scope>NUCLEOTIDE SEQUENCE [LARGE SCALE GENOMIC DNA]</scope>
    <source>
        <strain evidence="3 4">L-1</strain>
    </source>
</reference>
<comment type="caution">
    <text evidence="3">The sequence shown here is derived from an EMBL/GenBank/DDBJ whole genome shotgun (WGS) entry which is preliminary data.</text>
</comment>
<evidence type="ECO:0000259" key="2">
    <source>
        <dbReference type="Pfam" id="PF14361"/>
    </source>
</evidence>
<organism evidence="3 4">
    <name type="scientific">Leucobacter chromiireducens subsp. chromiireducens</name>
    <dbReference type="NCBI Taxonomy" id="660067"/>
    <lineage>
        <taxon>Bacteria</taxon>
        <taxon>Bacillati</taxon>
        <taxon>Actinomycetota</taxon>
        <taxon>Actinomycetes</taxon>
        <taxon>Micrococcales</taxon>
        <taxon>Microbacteriaceae</taxon>
        <taxon>Leucobacter</taxon>
    </lineage>
</organism>
<feature type="domain" description="PucR C-terminal helix-turn-helix" evidence="1">
    <location>
        <begin position="363"/>
        <end position="415"/>
    </location>
</feature>
<feature type="domain" description="RsbT co-antagonist protein RsbRD N-terminal" evidence="2">
    <location>
        <begin position="72"/>
        <end position="193"/>
    </location>
</feature>
<evidence type="ECO:0000259" key="1">
    <source>
        <dbReference type="Pfam" id="PF13556"/>
    </source>
</evidence>
<dbReference type="Gene3D" id="1.10.10.2840">
    <property type="entry name" value="PucR C-terminal helix-turn-helix domain"/>
    <property type="match status" value="1"/>
</dbReference>
<protein>
    <submittedName>
        <fullName evidence="3">PucR family transcriptional regulator</fullName>
    </submittedName>
</protein>
<dbReference type="InterPro" id="IPR025736">
    <property type="entry name" value="PucR_C-HTH_dom"/>
</dbReference>
<dbReference type="Proteomes" id="UP001646141">
    <property type="component" value="Unassembled WGS sequence"/>
</dbReference>